<dbReference type="InterPro" id="IPR010417">
    <property type="entry name" value="Embryo-specific_ATS3"/>
</dbReference>
<sequence>MKELLLLLLLSLTFRLTLSGSVSESQSVSLLPHANESFNISYIQMKNAGSCSYFVVISTSCSSPRYTSDQISIAFGDAYGNQIYAPRLDDPSSGTFESCSSDTFQINGPCAYQICYVYLYRSGSSGWKPESVKINGYSGEPVTFYYNTFIPRDTWYGFNLCNDAASSYKVSAQKWLILVILGFVLSFWL</sequence>
<dbReference type="STRING" id="3880.G7ID53"/>
<feature type="signal peptide" evidence="1">
    <location>
        <begin position="1"/>
        <end position="19"/>
    </location>
</feature>
<protein>
    <submittedName>
        <fullName evidence="2">Embryo-specific protein</fullName>
    </submittedName>
    <submittedName>
        <fullName evidence="3">Putative PLAT/LH2 domain-containing protein</fullName>
    </submittedName>
</protein>
<dbReference type="OMA" id="YGFERCA"/>
<dbReference type="PANTHER" id="PTHR31718">
    <property type="entry name" value="PLAT DOMAIN-CONTAINING PROTEIN"/>
    <property type="match status" value="1"/>
</dbReference>
<dbReference type="CDD" id="cd00113">
    <property type="entry name" value="PLAT"/>
    <property type="match status" value="1"/>
</dbReference>
<evidence type="ECO:0000313" key="3">
    <source>
        <dbReference type="EMBL" id="RHN81933.1"/>
    </source>
</evidence>
<accession>G7ID53</accession>
<evidence type="ECO:0000313" key="5">
    <source>
        <dbReference type="Proteomes" id="UP000002051"/>
    </source>
</evidence>
<reference evidence="2 5" key="1">
    <citation type="journal article" date="2011" name="Nature">
        <title>The Medicago genome provides insight into the evolution of rhizobial symbioses.</title>
        <authorList>
            <person name="Young N.D."/>
            <person name="Debelle F."/>
            <person name="Oldroyd G.E."/>
            <person name="Geurts R."/>
            <person name="Cannon S.B."/>
            <person name="Udvardi M.K."/>
            <person name="Benedito V.A."/>
            <person name="Mayer K.F."/>
            <person name="Gouzy J."/>
            <person name="Schoof H."/>
            <person name="Van de Peer Y."/>
            <person name="Proost S."/>
            <person name="Cook D.R."/>
            <person name="Meyers B.C."/>
            <person name="Spannagl M."/>
            <person name="Cheung F."/>
            <person name="De Mita S."/>
            <person name="Krishnakumar V."/>
            <person name="Gundlach H."/>
            <person name="Zhou S."/>
            <person name="Mudge J."/>
            <person name="Bharti A.K."/>
            <person name="Murray J.D."/>
            <person name="Naoumkina M.A."/>
            <person name="Rosen B."/>
            <person name="Silverstein K.A."/>
            <person name="Tang H."/>
            <person name="Rombauts S."/>
            <person name="Zhao P.X."/>
            <person name="Zhou P."/>
            <person name="Barbe V."/>
            <person name="Bardou P."/>
            <person name="Bechner M."/>
            <person name="Bellec A."/>
            <person name="Berger A."/>
            <person name="Berges H."/>
            <person name="Bidwell S."/>
            <person name="Bisseling T."/>
            <person name="Choisne N."/>
            <person name="Couloux A."/>
            <person name="Denny R."/>
            <person name="Deshpande S."/>
            <person name="Dai X."/>
            <person name="Doyle J.J."/>
            <person name="Dudez A.M."/>
            <person name="Farmer A.D."/>
            <person name="Fouteau S."/>
            <person name="Franken C."/>
            <person name="Gibelin C."/>
            <person name="Gish J."/>
            <person name="Goldstein S."/>
            <person name="Gonzalez A.J."/>
            <person name="Green P.J."/>
            <person name="Hallab A."/>
            <person name="Hartog M."/>
            <person name="Hua A."/>
            <person name="Humphray S.J."/>
            <person name="Jeong D.H."/>
            <person name="Jing Y."/>
            <person name="Jocker A."/>
            <person name="Kenton S.M."/>
            <person name="Kim D.J."/>
            <person name="Klee K."/>
            <person name="Lai H."/>
            <person name="Lang C."/>
            <person name="Lin S."/>
            <person name="Macmil S.L."/>
            <person name="Magdelenat G."/>
            <person name="Matthews L."/>
            <person name="McCorrison J."/>
            <person name="Monaghan E.L."/>
            <person name="Mun J.H."/>
            <person name="Najar F.Z."/>
            <person name="Nicholson C."/>
            <person name="Noirot C."/>
            <person name="O'Bleness M."/>
            <person name="Paule C.R."/>
            <person name="Poulain J."/>
            <person name="Prion F."/>
            <person name="Qin B."/>
            <person name="Qu C."/>
            <person name="Retzel E.F."/>
            <person name="Riddle C."/>
            <person name="Sallet E."/>
            <person name="Samain S."/>
            <person name="Samson N."/>
            <person name="Sanders I."/>
            <person name="Saurat O."/>
            <person name="Scarpelli C."/>
            <person name="Schiex T."/>
            <person name="Segurens B."/>
            <person name="Severin A.J."/>
            <person name="Sherrier D.J."/>
            <person name="Shi R."/>
            <person name="Sims S."/>
            <person name="Singer S.R."/>
            <person name="Sinharoy S."/>
            <person name="Sterck L."/>
            <person name="Viollet A."/>
            <person name="Wang B.B."/>
            <person name="Wang K."/>
            <person name="Wang M."/>
            <person name="Wang X."/>
            <person name="Warfsmann J."/>
            <person name="Weissenbach J."/>
            <person name="White D.D."/>
            <person name="White J.D."/>
            <person name="Wiley G.B."/>
            <person name="Wincker P."/>
            <person name="Xing Y."/>
            <person name="Yang L."/>
            <person name="Yao Z."/>
            <person name="Ying F."/>
            <person name="Zhai J."/>
            <person name="Zhou L."/>
            <person name="Zuber A."/>
            <person name="Denarie J."/>
            <person name="Dixon R.A."/>
            <person name="May G.D."/>
            <person name="Schwartz D.C."/>
            <person name="Rogers J."/>
            <person name="Quetier F."/>
            <person name="Town C.D."/>
            <person name="Roe B.A."/>
        </authorList>
    </citation>
    <scope>NUCLEOTIDE SEQUENCE [LARGE SCALE GENOMIC DNA]</scope>
    <source>
        <strain evidence="2">A17</strain>
        <strain evidence="4 5">cv. Jemalong A17</strain>
    </source>
</reference>
<dbReference type="Gramene" id="rna6031">
    <property type="protein sequence ID" value="RHN81933.1"/>
    <property type="gene ID" value="gene6031"/>
</dbReference>
<reference evidence="6" key="4">
    <citation type="journal article" date="2018" name="Nat. Plants">
        <title>Whole-genome landscape of Medicago truncatula symbiotic genes.</title>
        <authorList>
            <person name="Pecrix Y."/>
            <person name="Staton S.E."/>
            <person name="Sallet E."/>
            <person name="Lelandais-Briere C."/>
            <person name="Moreau S."/>
            <person name="Carrere S."/>
            <person name="Blein T."/>
            <person name="Jardinaud M.F."/>
            <person name="Latrasse D."/>
            <person name="Zouine M."/>
            <person name="Zahm M."/>
            <person name="Kreplak J."/>
            <person name="Mayjonade B."/>
            <person name="Satge C."/>
            <person name="Perez M."/>
            <person name="Cauet S."/>
            <person name="Marande W."/>
            <person name="Chantry-Darmon C."/>
            <person name="Lopez-Roques C."/>
            <person name="Bouchez O."/>
            <person name="Berard A."/>
            <person name="Debelle F."/>
            <person name="Munos S."/>
            <person name="Bendahmane A."/>
            <person name="Berges H."/>
            <person name="Niebel A."/>
            <person name="Buitink J."/>
            <person name="Frugier F."/>
            <person name="Benhamed M."/>
            <person name="Crespi M."/>
            <person name="Gouzy J."/>
            <person name="Gamas P."/>
        </authorList>
    </citation>
    <scope>NUCLEOTIDE SEQUENCE [LARGE SCALE GENOMIC DNA]</scope>
    <source>
        <strain evidence="6">cv. Jemalong A17</strain>
    </source>
</reference>
<dbReference type="HOGENOM" id="CLU_102727_0_0_1"/>
<reference evidence="2 5" key="2">
    <citation type="journal article" date="2014" name="BMC Genomics">
        <title>An improved genome release (version Mt4.0) for the model legume Medicago truncatula.</title>
        <authorList>
            <person name="Tang H."/>
            <person name="Krishnakumar V."/>
            <person name="Bidwell S."/>
            <person name="Rosen B."/>
            <person name="Chan A."/>
            <person name="Zhou S."/>
            <person name="Gentzbittel L."/>
            <person name="Childs K.L."/>
            <person name="Yandell M."/>
            <person name="Gundlach H."/>
            <person name="Mayer K.F."/>
            <person name="Schwartz D.C."/>
            <person name="Town C.D."/>
        </authorList>
    </citation>
    <scope>GENOME REANNOTATION</scope>
    <source>
        <strain evidence="4 5">cv. Jemalong A17</strain>
    </source>
</reference>
<dbReference type="Gene3D" id="2.60.60.20">
    <property type="entry name" value="PLAT/LH2 domain"/>
    <property type="match status" value="1"/>
</dbReference>
<organism evidence="2 5">
    <name type="scientific">Medicago truncatula</name>
    <name type="common">Barrel medic</name>
    <name type="synonym">Medicago tribuloides</name>
    <dbReference type="NCBI Taxonomy" id="3880"/>
    <lineage>
        <taxon>Eukaryota</taxon>
        <taxon>Viridiplantae</taxon>
        <taxon>Streptophyta</taxon>
        <taxon>Embryophyta</taxon>
        <taxon>Tracheophyta</taxon>
        <taxon>Spermatophyta</taxon>
        <taxon>Magnoliopsida</taxon>
        <taxon>eudicotyledons</taxon>
        <taxon>Gunneridae</taxon>
        <taxon>Pentapetalae</taxon>
        <taxon>rosids</taxon>
        <taxon>fabids</taxon>
        <taxon>Fabales</taxon>
        <taxon>Fabaceae</taxon>
        <taxon>Papilionoideae</taxon>
        <taxon>50 kb inversion clade</taxon>
        <taxon>NPAAA clade</taxon>
        <taxon>Hologalegina</taxon>
        <taxon>IRL clade</taxon>
        <taxon>Trifolieae</taxon>
        <taxon>Medicago</taxon>
    </lineage>
</organism>
<gene>
    <name evidence="4" type="primary">11420239</name>
    <name evidence="2" type="ordered locus">MTR_1g102420</name>
    <name evidence="3" type="ORF">MtrunA17_Chr1g0204401</name>
</gene>
<keyword evidence="5" id="KW-1185">Reference proteome</keyword>
<dbReference type="InterPro" id="IPR036392">
    <property type="entry name" value="PLAT/LH2_dom_sf"/>
</dbReference>
<dbReference type="KEGG" id="mtr:11420239"/>
<dbReference type="Pfam" id="PF06232">
    <property type="entry name" value="ATS3"/>
    <property type="match status" value="1"/>
</dbReference>
<dbReference type="SUPFAM" id="SSF49723">
    <property type="entry name" value="Lipase/lipooxygenase domain (PLAT/LH2 domain)"/>
    <property type="match status" value="1"/>
</dbReference>
<dbReference type="eggNOG" id="ENOG502S14I">
    <property type="taxonomic scope" value="Eukaryota"/>
</dbReference>
<dbReference type="EMBL" id="PSQE01000001">
    <property type="protein sequence ID" value="RHN81933.1"/>
    <property type="molecule type" value="Genomic_DNA"/>
</dbReference>
<dbReference type="EnsemblPlants" id="AES62643">
    <property type="protein sequence ID" value="AES62643"/>
    <property type="gene ID" value="MTR_1g102420"/>
</dbReference>
<reference evidence="3" key="5">
    <citation type="journal article" date="2018" name="Nat. Plants">
        <title>Whole-genome landscape of Medicago truncatula symbiotic genes.</title>
        <authorList>
            <person name="Pecrix Y."/>
            <person name="Gamas P."/>
            <person name="Carrere S."/>
        </authorList>
    </citation>
    <scope>NUCLEOTIDE SEQUENCE</scope>
    <source>
        <tissue evidence="3">Leaves</tissue>
    </source>
</reference>
<dbReference type="Proteomes" id="UP000002051">
    <property type="component" value="Unassembled WGS sequence"/>
</dbReference>
<dbReference type="OrthoDB" id="817978at2759"/>
<dbReference type="PaxDb" id="3880-AES62643"/>
<proteinExistence type="predicted"/>
<keyword evidence="1" id="KW-0732">Signal</keyword>
<dbReference type="EMBL" id="CM001217">
    <property type="protein sequence ID" value="AES62643.1"/>
    <property type="molecule type" value="Genomic_DNA"/>
</dbReference>
<dbReference type="PANTHER" id="PTHR31718:SF32">
    <property type="entry name" value="EMBRYO-SPECIFIC PROTEIN ATS3B"/>
    <property type="match status" value="1"/>
</dbReference>
<dbReference type="ExpressionAtlas" id="G7ID53">
    <property type="expression patterns" value="differential"/>
</dbReference>
<reference evidence="4" key="3">
    <citation type="submission" date="2015-04" db="UniProtKB">
        <authorList>
            <consortium name="EnsemblPlants"/>
        </authorList>
    </citation>
    <scope>IDENTIFICATION</scope>
    <source>
        <strain evidence="4">cv. Jemalong A17</strain>
    </source>
</reference>
<evidence type="ECO:0000313" key="2">
    <source>
        <dbReference type="EMBL" id="AES62643.1"/>
    </source>
</evidence>
<evidence type="ECO:0000313" key="6">
    <source>
        <dbReference type="Proteomes" id="UP000265566"/>
    </source>
</evidence>
<name>G7ID53_MEDTR</name>
<feature type="chain" id="PRO_5014572110" evidence="1">
    <location>
        <begin position="20"/>
        <end position="189"/>
    </location>
</feature>
<evidence type="ECO:0000256" key="1">
    <source>
        <dbReference type="SAM" id="SignalP"/>
    </source>
</evidence>
<evidence type="ECO:0000313" key="4">
    <source>
        <dbReference type="EnsemblPlants" id="AES62643"/>
    </source>
</evidence>
<dbReference type="Proteomes" id="UP000265566">
    <property type="component" value="Chromosome 1"/>
</dbReference>
<dbReference type="AlphaFoldDB" id="G7ID53"/>